<dbReference type="InterPro" id="IPR001763">
    <property type="entry name" value="Rhodanese-like_dom"/>
</dbReference>
<dbReference type="Gene3D" id="3.40.250.10">
    <property type="entry name" value="Rhodanese-like domain"/>
    <property type="match status" value="1"/>
</dbReference>
<reference evidence="2" key="1">
    <citation type="submission" date="2018-05" db="EMBL/GenBank/DDBJ databases">
        <authorList>
            <person name="Lanie J.A."/>
            <person name="Ng W.-L."/>
            <person name="Kazmierczak K.M."/>
            <person name="Andrzejewski T.M."/>
            <person name="Davidsen T.M."/>
            <person name="Wayne K.J."/>
            <person name="Tettelin H."/>
            <person name="Glass J.I."/>
            <person name="Rusch D."/>
            <person name="Podicherti R."/>
            <person name="Tsui H.-C.T."/>
            <person name="Winkler M.E."/>
        </authorList>
    </citation>
    <scope>NUCLEOTIDE SEQUENCE</scope>
</reference>
<dbReference type="PANTHER" id="PTHR43031">
    <property type="entry name" value="FAD-DEPENDENT OXIDOREDUCTASE"/>
    <property type="match status" value="1"/>
</dbReference>
<dbReference type="PROSITE" id="PS50206">
    <property type="entry name" value="RHODANESE_3"/>
    <property type="match status" value="1"/>
</dbReference>
<dbReference type="Pfam" id="PF00581">
    <property type="entry name" value="Rhodanese"/>
    <property type="match status" value="1"/>
</dbReference>
<name>A0A382HX95_9ZZZZ</name>
<dbReference type="InterPro" id="IPR050229">
    <property type="entry name" value="GlpE_sulfurtransferase"/>
</dbReference>
<sequence>MDTKEKTISGASTMEEVLTAYPGARRALFRQYHIGGCSSCGFKMDETLGDICDRNNNLDVAAVLAEIQSSHEADLKTLIEPKALAEERESNPNLKLLDIRTQEEFDAVKLEGSIHMTRDLMQEILGKWNPEEPFVIIDHQGQQSMDAAAYFLGHNIKNVRCLRGGIDAWSLEVDDSAPRYEYA</sequence>
<dbReference type="AlphaFoldDB" id="A0A382HX95"/>
<feature type="domain" description="Rhodanese" evidence="1">
    <location>
        <begin position="90"/>
        <end position="178"/>
    </location>
</feature>
<dbReference type="SMART" id="SM00450">
    <property type="entry name" value="RHOD"/>
    <property type="match status" value="1"/>
</dbReference>
<evidence type="ECO:0000259" key="1">
    <source>
        <dbReference type="PROSITE" id="PS50206"/>
    </source>
</evidence>
<dbReference type="PANTHER" id="PTHR43031:SF17">
    <property type="entry name" value="SULFURTRANSFERASE YTWF-RELATED"/>
    <property type="match status" value="1"/>
</dbReference>
<protein>
    <recommendedName>
        <fullName evidence="1">Rhodanese domain-containing protein</fullName>
    </recommendedName>
</protein>
<dbReference type="EMBL" id="UINC01063873">
    <property type="protein sequence ID" value="SVB91966.1"/>
    <property type="molecule type" value="Genomic_DNA"/>
</dbReference>
<dbReference type="SUPFAM" id="SSF52821">
    <property type="entry name" value="Rhodanese/Cell cycle control phosphatase"/>
    <property type="match status" value="1"/>
</dbReference>
<dbReference type="Gene3D" id="1.10.3910.10">
    <property type="entry name" value="SP0561-like"/>
    <property type="match status" value="1"/>
</dbReference>
<gene>
    <name evidence="2" type="ORF">METZ01_LOCUS244820</name>
</gene>
<accession>A0A382HX95</accession>
<dbReference type="InterPro" id="IPR038062">
    <property type="entry name" value="ScdA-like_N_sf"/>
</dbReference>
<evidence type="ECO:0000313" key="2">
    <source>
        <dbReference type="EMBL" id="SVB91966.1"/>
    </source>
</evidence>
<proteinExistence type="predicted"/>
<organism evidence="2">
    <name type="scientific">marine metagenome</name>
    <dbReference type="NCBI Taxonomy" id="408172"/>
    <lineage>
        <taxon>unclassified sequences</taxon>
        <taxon>metagenomes</taxon>
        <taxon>ecological metagenomes</taxon>
    </lineage>
</organism>
<dbReference type="InterPro" id="IPR036873">
    <property type="entry name" value="Rhodanese-like_dom_sf"/>
</dbReference>